<reference evidence="1 2" key="2">
    <citation type="submission" date="2007-08" db="EMBL/GenBank/DDBJ databases">
        <authorList>
            <person name="Fulton L."/>
            <person name="Clifton S."/>
            <person name="Fulton B."/>
            <person name="Xu J."/>
            <person name="Minx P."/>
            <person name="Pepin K.H."/>
            <person name="Johnson M."/>
            <person name="Thiruvilangam P."/>
            <person name="Bhonagiri V."/>
            <person name="Nash W.E."/>
            <person name="Wang C."/>
            <person name="Mardis E.R."/>
            <person name="Wilson R.K."/>
        </authorList>
    </citation>
    <scope>NUCLEOTIDE SEQUENCE [LARGE SCALE GENOMIC DNA]</scope>
    <source>
        <strain evidence="1 2">DSM 753</strain>
    </source>
</reference>
<dbReference type="EMBL" id="ABCB02000019">
    <property type="protein sequence ID" value="EDO60963.1"/>
    <property type="molecule type" value="Genomic_DNA"/>
</dbReference>
<sequence>MEHEDAVMIHIVIFIRFVRLKNQNIPMYNILVSKQIRRVET</sequence>
<name>A7VVG3_9FIRM</name>
<reference evidence="1 2" key="1">
    <citation type="submission" date="2007-08" db="EMBL/GenBank/DDBJ databases">
        <title>Draft genome sequence of Clostridium leptum (DSM 753).</title>
        <authorList>
            <person name="Sudarsanam P."/>
            <person name="Ley R."/>
            <person name="Guruge J."/>
            <person name="Turnbaugh P.J."/>
            <person name="Mahowald M."/>
            <person name="Liep D."/>
            <person name="Gordon J."/>
        </authorList>
    </citation>
    <scope>NUCLEOTIDE SEQUENCE [LARGE SCALE GENOMIC DNA]</scope>
    <source>
        <strain evidence="1 2">DSM 753</strain>
    </source>
</reference>
<proteinExistence type="predicted"/>
<protein>
    <submittedName>
        <fullName evidence="1">Uncharacterized protein</fullName>
    </submittedName>
</protein>
<evidence type="ECO:0000313" key="1">
    <source>
        <dbReference type="EMBL" id="EDO60963.1"/>
    </source>
</evidence>
<gene>
    <name evidence="1" type="ORF">CLOLEP_02575</name>
</gene>
<dbReference type="HOGENOM" id="CLU_3268069_0_0_9"/>
<evidence type="ECO:0000313" key="2">
    <source>
        <dbReference type="Proteomes" id="UP000003490"/>
    </source>
</evidence>
<accession>A7VVG3</accession>
<comment type="caution">
    <text evidence="1">The sequence shown here is derived from an EMBL/GenBank/DDBJ whole genome shotgun (WGS) entry which is preliminary data.</text>
</comment>
<dbReference type="AlphaFoldDB" id="A7VVG3"/>
<organism evidence="1 2">
    <name type="scientific">[Clostridium] leptum DSM 753</name>
    <dbReference type="NCBI Taxonomy" id="428125"/>
    <lineage>
        <taxon>Bacteria</taxon>
        <taxon>Bacillati</taxon>
        <taxon>Bacillota</taxon>
        <taxon>Clostridia</taxon>
        <taxon>Eubacteriales</taxon>
        <taxon>Oscillospiraceae</taxon>
        <taxon>Oscillospiraceae incertae sedis</taxon>
    </lineage>
</organism>
<dbReference type="Proteomes" id="UP000003490">
    <property type="component" value="Unassembled WGS sequence"/>
</dbReference>